<keyword evidence="3" id="KW-1185">Reference proteome</keyword>
<feature type="region of interest" description="Disordered" evidence="1">
    <location>
        <begin position="108"/>
        <end position="133"/>
    </location>
</feature>
<feature type="region of interest" description="Disordered" evidence="1">
    <location>
        <begin position="51"/>
        <end position="95"/>
    </location>
</feature>
<sequence length="157" mass="17595">MLKCWWYRETRQSEEKLGSTKDEDRETLEEREFARMEMKSCTLLEDCIRSSGRGSGDAHWGGSGFCRVQDNSATSRKRRSGAKTRVSLGEEEKSQSLVATPWPAACLRGRRAEGASSGARQQKRSPAKPKTVWVLEKESGTSVGWWTPLVGILTRPS</sequence>
<proteinExistence type="predicted"/>
<name>A0A6A5YCZ5_9PEZI</name>
<protein>
    <submittedName>
        <fullName evidence="2">Uncharacterized protein</fullName>
    </submittedName>
</protein>
<gene>
    <name evidence="2" type="ORF">K490DRAFT_55152</name>
</gene>
<accession>A0A6A5YCZ5</accession>
<evidence type="ECO:0000313" key="3">
    <source>
        <dbReference type="Proteomes" id="UP000799776"/>
    </source>
</evidence>
<evidence type="ECO:0000256" key="1">
    <source>
        <dbReference type="SAM" id="MobiDB-lite"/>
    </source>
</evidence>
<dbReference type="Proteomes" id="UP000799776">
    <property type="component" value="Unassembled WGS sequence"/>
</dbReference>
<dbReference type="AlphaFoldDB" id="A0A6A5YCZ5"/>
<reference evidence="2" key="1">
    <citation type="journal article" date="2020" name="Stud. Mycol.">
        <title>101 Dothideomycetes genomes: a test case for predicting lifestyles and emergence of pathogens.</title>
        <authorList>
            <person name="Haridas S."/>
            <person name="Albert R."/>
            <person name="Binder M."/>
            <person name="Bloem J."/>
            <person name="Labutti K."/>
            <person name="Salamov A."/>
            <person name="Andreopoulos B."/>
            <person name="Baker S."/>
            <person name="Barry K."/>
            <person name="Bills G."/>
            <person name="Bluhm B."/>
            <person name="Cannon C."/>
            <person name="Castanera R."/>
            <person name="Culley D."/>
            <person name="Daum C."/>
            <person name="Ezra D."/>
            <person name="Gonzalez J."/>
            <person name="Henrissat B."/>
            <person name="Kuo A."/>
            <person name="Liang C."/>
            <person name="Lipzen A."/>
            <person name="Lutzoni F."/>
            <person name="Magnuson J."/>
            <person name="Mondo S."/>
            <person name="Nolan M."/>
            <person name="Ohm R."/>
            <person name="Pangilinan J."/>
            <person name="Park H.-J."/>
            <person name="Ramirez L."/>
            <person name="Alfaro M."/>
            <person name="Sun H."/>
            <person name="Tritt A."/>
            <person name="Yoshinaga Y."/>
            <person name="Zwiers L.-H."/>
            <person name="Turgeon B."/>
            <person name="Goodwin S."/>
            <person name="Spatafora J."/>
            <person name="Crous P."/>
            <person name="Grigoriev I."/>
        </authorList>
    </citation>
    <scope>NUCLEOTIDE SEQUENCE</scope>
    <source>
        <strain evidence="2">CBS 121410</strain>
    </source>
</reference>
<dbReference type="EMBL" id="ML978714">
    <property type="protein sequence ID" value="KAF2089559.1"/>
    <property type="molecule type" value="Genomic_DNA"/>
</dbReference>
<organism evidence="2 3">
    <name type="scientific">Saccharata proteae CBS 121410</name>
    <dbReference type="NCBI Taxonomy" id="1314787"/>
    <lineage>
        <taxon>Eukaryota</taxon>
        <taxon>Fungi</taxon>
        <taxon>Dikarya</taxon>
        <taxon>Ascomycota</taxon>
        <taxon>Pezizomycotina</taxon>
        <taxon>Dothideomycetes</taxon>
        <taxon>Dothideomycetes incertae sedis</taxon>
        <taxon>Botryosphaeriales</taxon>
        <taxon>Saccharataceae</taxon>
        <taxon>Saccharata</taxon>
    </lineage>
</organism>
<evidence type="ECO:0000313" key="2">
    <source>
        <dbReference type="EMBL" id="KAF2089559.1"/>
    </source>
</evidence>
<feature type="compositionally biased region" description="Gly residues" evidence="1">
    <location>
        <begin position="53"/>
        <end position="64"/>
    </location>
</feature>